<evidence type="ECO:0008006" key="4">
    <source>
        <dbReference type="Google" id="ProtNLM"/>
    </source>
</evidence>
<keyword evidence="3" id="KW-1185">Reference proteome</keyword>
<dbReference type="AlphaFoldDB" id="A0A069QP74"/>
<name>A0A069QP74_HOYLO</name>
<evidence type="ECO:0000256" key="1">
    <source>
        <dbReference type="SAM" id="SignalP"/>
    </source>
</evidence>
<protein>
    <recommendedName>
        <fullName evidence="4">Lipocalin-like domain-containing protein</fullName>
    </recommendedName>
</protein>
<evidence type="ECO:0000313" key="2">
    <source>
        <dbReference type="EMBL" id="KDR53824.1"/>
    </source>
</evidence>
<feature type="signal peptide" evidence="1">
    <location>
        <begin position="1"/>
        <end position="42"/>
    </location>
</feature>
<organism evidence="2 3">
    <name type="scientific">Hoylesella loescheii DSM 19665 = JCM 12249 = ATCC 15930</name>
    <dbReference type="NCBI Taxonomy" id="1122985"/>
    <lineage>
        <taxon>Bacteria</taxon>
        <taxon>Pseudomonadati</taxon>
        <taxon>Bacteroidota</taxon>
        <taxon>Bacteroidia</taxon>
        <taxon>Bacteroidales</taxon>
        <taxon>Prevotellaceae</taxon>
        <taxon>Hoylesella</taxon>
    </lineage>
</organism>
<sequence>MLIININTHHGETKRIMKTAISKTSKFIALAMMFLASFTAFTACGSDDSDDSNTVKIDGQETKVISMLVSQMEETTNISLTIASVDKKSTKVDQLTFSVPVKDYGKTIKYKEGNVLGTLFDNSVNLNKESQFMVTKSDDGVYKLTFQLSQTVGGKTTTVAGTYEGKPTTVDIPQAQ</sequence>
<dbReference type="EMBL" id="JNGW01000012">
    <property type="protein sequence ID" value="KDR53824.1"/>
    <property type="molecule type" value="Genomic_DNA"/>
</dbReference>
<reference evidence="2 3" key="1">
    <citation type="submission" date="2013-08" db="EMBL/GenBank/DDBJ databases">
        <authorList>
            <person name="Weinstock G."/>
            <person name="Sodergren E."/>
            <person name="Wylie T."/>
            <person name="Fulton L."/>
            <person name="Fulton R."/>
            <person name="Fronick C."/>
            <person name="O'Laughlin M."/>
            <person name="Godfrey J."/>
            <person name="Miner T."/>
            <person name="Herter B."/>
            <person name="Appelbaum E."/>
            <person name="Cordes M."/>
            <person name="Lek S."/>
            <person name="Wollam A."/>
            <person name="Pepin K.H."/>
            <person name="Palsikar V.B."/>
            <person name="Mitreva M."/>
            <person name="Wilson R.K."/>
        </authorList>
    </citation>
    <scope>NUCLEOTIDE SEQUENCE [LARGE SCALE GENOMIC DNA]</scope>
    <source>
        <strain evidence="2 3">ATCC 15930</strain>
    </source>
</reference>
<feature type="chain" id="PRO_5001665537" description="Lipocalin-like domain-containing protein" evidence="1">
    <location>
        <begin position="43"/>
        <end position="176"/>
    </location>
</feature>
<accession>A0A069QP74</accession>
<proteinExistence type="predicted"/>
<dbReference type="PATRIC" id="fig|1122985.7.peg.199"/>
<comment type="caution">
    <text evidence="2">The sequence shown here is derived from an EMBL/GenBank/DDBJ whole genome shotgun (WGS) entry which is preliminary data.</text>
</comment>
<dbReference type="HOGENOM" id="CLU_1523815_0_0_10"/>
<keyword evidence="1" id="KW-0732">Signal</keyword>
<dbReference type="Proteomes" id="UP000027442">
    <property type="component" value="Unassembled WGS sequence"/>
</dbReference>
<gene>
    <name evidence="2" type="ORF">HMPREF1991_00191</name>
</gene>
<evidence type="ECO:0000313" key="3">
    <source>
        <dbReference type="Proteomes" id="UP000027442"/>
    </source>
</evidence>